<gene>
    <name evidence="1" type="ORF">XELAEV_18047370mg</name>
</gene>
<dbReference type="EMBL" id="CM004483">
    <property type="protein sequence ID" value="OCT61347.1"/>
    <property type="molecule type" value="Genomic_DNA"/>
</dbReference>
<name>A0A974BVF5_XENLA</name>
<dbReference type="AlphaFoldDB" id="A0A974BVF5"/>
<protein>
    <submittedName>
        <fullName evidence="1">Uncharacterized protein</fullName>
    </submittedName>
</protein>
<dbReference type="Proteomes" id="UP000694892">
    <property type="component" value="Chromosome 9_10S"/>
</dbReference>
<reference evidence="2" key="1">
    <citation type="journal article" date="2016" name="Nature">
        <title>Genome evolution in the allotetraploid frog Xenopus laevis.</title>
        <authorList>
            <person name="Session A.M."/>
            <person name="Uno Y."/>
            <person name="Kwon T."/>
            <person name="Chapman J.A."/>
            <person name="Toyoda A."/>
            <person name="Takahashi S."/>
            <person name="Fukui A."/>
            <person name="Hikosaka A."/>
            <person name="Suzuki A."/>
            <person name="Kondo M."/>
            <person name="van Heeringen S.J."/>
            <person name="Quigley I."/>
            <person name="Heinz S."/>
            <person name="Ogino H."/>
            <person name="Ochi H."/>
            <person name="Hellsten U."/>
            <person name="Lyons J.B."/>
            <person name="Simakov O."/>
            <person name="Putnam N."/>
            <person name="Stites J."/>
            <person name="Kuroki Y."/>
            <person name="Tanaka T."/>
            <person name="Michiue T."/>
            <person name="Watanabe M."/>
            <person name="Bogdanovic O."/>
            <person name="Lister R."/>
            <person name="Georgiou G."/>
            <person name="Paranjpe S.S."/>
            <person name="van Kruijsbergen I."/>
            <person name="Shu S."/>
            <person name="Carlson J."/>
            <person name="Kinoshita T."/>
            <person name="Ohta Y."/>
            <person name="Mawaribuchi S."/>
            <person name="Jenkins J."/>
            <person name="Grimwood J."/>
            <person name="Schmutz J."/>
            <person name="Mitros T."/>
            <person name="Mozaffari S.V."/>
            <person name="Suzuki Y."/>
            <person name="Haramoto Y."/>
            <person name="Yamamoto T.S."/>
            <person name="Takagi C."/>
            <person name="Heald R."/>
            <person name="Miller K."/>
            <person name="Haudenschild C."/>
            <person name="Kitzman J."/>
            <person name="Nakayama T."/>
            <person name="Izutsu Y."/>
            <person name="Robert J."/>
            <person name="Fortriede J."/>
            <person name="Burns K."/>
            <person name="Lotay V."/>
            <person name="Karimi K."/>
            <person name="Yasuoka Y."/>
            <person name="Dichmann D.S."/>
            <person name="Flajnik M.F."/>
            <person name="Houston D.W."/>
            <person name="Shendure J."/>
            <person name="DuPasquier L."/>
            <person name="Vize P.D."/>
            <person name="Zorn A.M."/>
            <person name="Ito M."/>
            <person name="Marcotte E.M."/>
            <person name="Wallingford J.B."/>
            <person name="Ito Y."/>
            <person name="Asashima M."/>
            <person name="Ueno N."/>
            <person name="Matsuda Y."/>
            <person name="Veenstra G.J."/>
            <person name="Fujiyama A."/>
            <person name="Harland R.M."/>
            <person name="Taira M."/>
            <person name="Rokhsar D.S."/>
        </authorList>
    </citation>
    <scope>NUCLEOTIDE SEQUENCE [LARGE SCALE GENOMIC DNA]</scope>
    <source>
        <strain evidence="2">J</strain>
    </source>
</reference>
<organism evidence="1 2">
    <name type="scientific">Xenopus laevis</name>
    <name type="common">African clawed frog</name>
    <dbReference type="NCBI Taxonomy" id="8355"/>
    <lineage>
        <taxon>Eukaryota</taxon>
        <taxon>Metazoa</taxon>
        <taxon>Chordata</taxon>
        <taxon>Craniata</taxon>
        <taxon>Vertebrata</taxon>
        <taxon>Euteleostomi</taxon>
        <taxon>Amphibia</taxon>
        <taxon>Batrachia</taxon>
        <taxon>Anura</taxon>
        <taxon>Pipoidea</taxon>
        <taxon>Pipidae</taxon>
        <taxon>Xenopodinae</taxon>
        <taxon>Xenopus</taxon>
        <taxon>Xenopus</taxon>
    </lineage>
</organism>
<accession>A0A974BVF5</accession>
<evidence type="ECO:0000313" key="2">
    <source>
        <dbReference type="Proteomes" id="UP000694892"/>
    </source>
</evidence>
<sequence length="146" mass="16591">MFNCTSWISCLNLKFVITASTLIKNTNFFFKFIIVFGLPCLLPMTNNAAFQVIASQKDNKAKPSVIRTHGCKNIEAGKLCNTKEESFQCFHSCGNLNDLQSSTRQIGDNQGGEIDRRTMDRHPVDVSEEERKQRIGKSFLNKDFVY</sequence>
<evidence type="ECO:0000313" key="1">
    <source>
        <dbReference type="EMBL" id="OCT61347.1"/>
    </source>
</evidence>
<proteinExistence type="predicted"/>